<organism evidence="7 8">
    <name type="scientific">Enterococcus camelliae</name>
    <dbReference type="NCBI Taxonomy" id="453959"/>
    <lineage>
        <taxon>Bacteria</taxon>
        <taxon>Bacillati</taxon>
        <taxon>Bacillota</taxon>
        <taxon>Bacilli</taxon>
        <taxon>Lactobacillales</taxon>
        <taxon>Enterococcaceae</taxon>
        <taxon>Enterococcus</taxon>
    </lineage>
</organism>
<keyword evidence="4" id="KW-0238">DNA-binding</keyword>
<dbReference type="Gene3D" id="3.40.50.300">
    <property type="entry name" value="P-loop containing nucleotide triphosphate hydrolases"/>
    <property type="match status" value="1"/>
</dbReference>
<name>A0ABW5TKA3_9ENTE</name>
<dbReference type="Pfam" id="PF02954">
    <property type="entry name" value="HTH_8"/>
    <property type="match status" value="1"/>
</dbReference>
<dbReference type="PRINTS" id="PR01590">
    <property type="entry name" value="HTHFIS"/>
</dbReference>
<dbReference type="EMBL" id="JBHUMO010000044">
    <property type="protein sequence ID" value="MFD2729224.1"/>
    <property type="molecule type" value="Genomic_DNA"/>
</dbReference>
<dbReference type="Pfam" id="PF01590">
    <property type="entry name" value="GAF"/>
    <property type="match status" value="1"/>
</dbReference>
<protein>
    <submittedName>
        <fullName evidence="7">Sigma-54-dependent Fis family transcriptional regulator</fullName>
    </submittedName>
</protein>
<keyword evidence="5" id="KW-0804">Transcription</keyword>
<dbReference type="SUPFAM" id="SSF46689">
    <property type="entry name" value="Homeodomain-like"/>
    <property type="match status" value="1"/>
</dbReference>
<evidence type="ECO:0000256" key="1">
    <source>
        <dbReference type="ARBA" id="ARBA00022741"/>
    </source>
</evidence>
<comment type="caution">
    <text evidence="7">The sequence shown here is derived from an EMBL/GenBank/DDBJ whole genome shotgun (WGS) entry which is preliminary data.</text>
</comment>
<keyword evidence="3" id="KW-0805">Transcription regulation</keyword>
<dbReference type="SUPFAM" id="SSF52540">
    <property type="entry name" value="P-loop containing nucleoside triphosphate hydrolases"/>
    <property type="match status" value="1"/>
</dbReference>
<keyword evidence="8" id="KW-1185">Reference proteome</keyword>
<dbReference type="InterPro" id="IPR003593">
    <property type="entry name" value="AAA+_ATPase"/>
</dbReference>
<dbReference type="PANTHER" id="PTHR32071">
    <property type="entry name" value="TRANSCRIPTIONAL REGULATORY PROTEIN"/>
    <property type="match status" value="1"/>
</dbReference>
<sequence>MEKQIWKQFVNGETRVLTQLPSKIANSWQFCLQNHVDPFLVKPPKMLTQGDLAAKQQENRDLIQVVKNELNRVDKRFHLESQLFILTDSEANIIWRTGNYQARDFANEIAFREGSNWSELEVGTNAIGLAIRSKEDECLALEEHYSAASRKWSCSASPILDENNEIVGVLDISTYQNSTAKDSFLLLTMLTQKISNQLMKQHIKRRNELLEYAKNFLEEVIFCDSHFRIIQVPIGLADQFHIGEDIRKVVSQSMIYDQESIVQNRQLIGYKYKLYQVGKEKEAKPYYPGVPTRSSSYQKFLDQVIKVSSTAVPIHIYGESGSGKEIISQTIHRNSLQKDGPLIAINCGAVSENLLESELFGYAPGAFTGANAKGFEGKLSQANGGTLFLDEIDSMPEKMQQSLLRVLEDKMVTPISGKPVPTDFRLVTASNKDLRKLVQEGKFREDLFYRLFVCTVRIPPLRERMEDIQPLIERFMEKNNWSIKWESKLEKVAMNYPWYGNIREFNNFLSRVAIFYPQNEPEKEELETLIQTGSVHVSQEPLNQLDLSTQNDGIKTEKQKIEDALVVSHYNMTKAAETLNISRATLYRKMKKYELSV</sequence>
<dbReference type="RefSeq" id="WP_379981379.1">
    <property type="nucleotide sequence ID" value="NZ_JBHUMO010000044.1"/>
</dbReference>
<dbReference type="CDD" id="cd00009">
    <property type="entry name" value="AAA"/>
    <property type="match status" value="1"/>
</dbReference>
<keyword evidence="2" id="KW-0067">ATP-binding</keyword>
<proteinExistence type="predicted"/>
<evidence type="ECO:0000313" key="8">
    <source>
        <dbReference type="Proteomes" id="UP001597427"/>
    </source>
</evidence>
<evidence type="ECO:0000256" key="5">
    <source>
        <dbReference type="ARBA" id="ARBA00023163"/>
    </source>
</evidence>
<evidence type="ECO:0000259" key="6">
    <source>
        <dbReference type="PROSITE" id="PS50045"/>
    </source>
</evidence>
<evidence type="ECO:0000256" key="4">
    <source>
        <dbReference type="ARBA" id="ARBA00023125"/>
    </source>
</evidence>
<dbReference type="InterPro" id="IPR002078">
    <property type="entry name" value="Sigma_54_int"/>
</dbReference>
<dbReference type="InterPro" id="IPR058031">
    <property type="entry name" value="AAA_lid_NorR"/>
</dbReference>
<dbReference type="Gene3D" id="1.10.10.60">
    <property type="entry name" value="Homeodomain-like"/>
    <property type="match status" value="1"/>
</dbReference>
<evidence type="ECO:0000313" key="7">
    <source>
        <dbReference type="EMBL" id="MFD2729224.1"/>
    </source>
</evidence>
<evidence type="ECO:0000256" key="2">
    <source>
        <dbReference type="ARBA" id="ARBA00022840"/>
    </source>
</evidence>
<gene>
    <name evidence="7" type="ORF">ACFSR0_07285</name>
</gene>
<dbReference type="InterPro" id="IPR009057">
    <property type="entry name" value="Homeodomain-like_sf"/>
</dbReference>
<reference evidence="8" key="1">
    <citation type="journal article" date="2019" name="Int. J. Syst. Evol. Microbiol.">
        <title>The Global Catalogue of Microorganisms (GCM) 10K type strain sequencing project: providing services to taxonomists for standard genome sequencing and annotation.</title>
        <authorList>
            <consortium name="The Broad Institute Genomics Platform"/>
            <consortium name="The Broad Institute Genome Sequencing Center for Infectious Disease"/>
            <person name="Wu L."/>
            <person name="Ma J."/>
        </authorList>
    </citation>
    <scope>NUCLEOTIDE SEQUENCE [LARGE SCALE GENOMIC DNA]</scope>
    <source>
        <strain evidence="8">TISTR 932</strain>
    </source>
</reference>
<dbReference type="InterPro" id="IPR029016">
    <property type="entry name" value="GAF-like_dom_sf"/>
</dbReference>
<dbReference type="PANTHER" id="PTHR32071:SF101">
    <property type="entry name" value="ACETOIN DEHYDROGENASE OPERON TRANSCRIPTIONAL ACTIVATOR ACOR"/>
    <property type="match status" value="1"/>
</dbReference>
<feature type="domain" description="Sigma-54 factor interaction" evidence="6">
    <location>
        <begin position="290"/>
        <end position="514"/>
    </location>
</feature>
<dbReference type="Gene3D" id="3.30.450.40">
    <property type="match status" value="1"/>
</dbReference>
<keyword evidence="1" id="KW-0547">Nucleotide-binding</keyword>
<dbReference type="SMART" id="SM00382">
    <property type="entry name" value="AAA"/>
    <property type="match status" value="1"/>
</dbReference>
<dbReference type="Pfam" id="PF25601">
    <property type="entry name" value="AAA_lid_14"/>
    <property type="match status" value="1"/>
</dbReference>
<dbReference type="InterPro" id="IPR025943">
    <property type="entry name" value="Sigma_54_int_dom_ATP-bd_2"/>
</dbReference>
<dbReference type="Pfam" id="PF00158">
    <property type="entry name" value="Sigma54_activat"/>
    <property type="match status" value="1"/>
</dbReference>
<dbReference type="InterPro" id="IPR003018">
    <property type="entry name" value="GAF"/>
</dbReference>
<dbReference type="Proteomes" id="UP001597427">
    <property type="component" value="Unassembled WGS sequence"/>
</dbReference>
<dbReference type="InterPro" id="IPR002197">
    <property type="entry name" value="HTH_Fis"/>
</dbReference>
<accession>A0ABW5TKA3</accession>
<dbReference type="PROSITE" id="PS00676">
    <property type="entry name" value="SIGMA54_INTERACT_2"/>
    <property type="match status" value="1"/>
</dbReference>
<evidence type="ECO:0000256" key="3">
    <source>
        <dbReference type="ARBA" id="ARBA00023015"/>
    </source>
</evidence>
<dbReference type="InterPro" id="IPR027417">
    <property type="entry name" value="P-loop_NTPase"/>
</dbReference>
<dbReference type="PROSITE" id="PS50045">
    <property type="entry name" value="SIGMA54_INTERACT_4"/>
    <property type="match status" value="1"/>
</dbReference>
<dbReference type="Gene3D" id="1.10.8.60">
    <property type="match status" value="1"/>
</dbReference>